<evidence type="ECO:0000313" key="3">
    <source>
        <dbReference type="Proteomes" id="UP000663637"/>
    </source>
</evidence>
<evidence type="ECO:0008006" key="4">
    <source>
        <dbReference type="Google" id="ProtNLM"/>
    </source>
</evidence>
<keyword evidence="1" id="KW-0812">Transmembrane</keyword>
<sequence length="205" mass="21858">MGDVIDLLDSLFGENLWPAAIGAGAVVAYAIGKRARQIFLRWRLDRRLAHSDYILVDELREYEQRIGDDPEPIDGGSIVRGIAMHLSQIAAPVAIGYAISDGHWKTTLAAIGIIAAYYGWRWINDPPEHRPQLLRTSPDATIPKEAILGAIGAVAMVAILLSLMLALSPPTIGAPPFDGRGAEGCGVVPAKGGKTGTPVFPSCAR</sequence>
<name>A0ABX7KEG8_9SPHN</name>
<proteinExistence type="predicted"/>
<evidence type="ECO:0000313" key="2">
    <source>
        <dbReference type="EMBL" id="QSB45701.1"/>
    </source>
</evidence>
<dbReference type="Proteomes" id="UP000663637">
    <property type="component" value="Chromosome"/>
</dbReference>
<keyword evidence="3" id="KW-1185">Reference proteome</keyword>
<accession>A0ABX7KEG8</accession>
<dbReference type="EMBL" id="CP061510">
    <property type="protein sequence ID" value="QSB45701.1"/>
    <property type="molecule type" value="Genomic_DNA"/>
</dbReference>
<feature type="transmembrane region" description="Helical" evidence="1">
    <location>
        <begin position="16"/>
        <end position="32"/>
    </location>
</feature>
<feature type="transmembrane region" description="Helical" evidence="1">
    <location>
        <begin position="146"/>
        <end position="167"/>
    </location>
</feature>
<keyword evidence="1" id="KW-0472">Membrane</keyword>
<keyword evidence="1" id="KW-1133">Transmembrane helix</keyword>
<dbReference type="RefSeq" id="WP_205444907.1">
    <property type="nucleotide sequence ID" value="NZ_CP061510.1"/>
</dbReference>
<gene>
    <name evidence="2" type="ORF">IDJ81_06240</name>
</gene>
<reference evidence="2 3" key="1">
    <citation type="submission" date="2020-09" db="EMBL/GenBank/DDBJ databases">
        <title>Complete genome sequence of altererythrobacter flavus SS-21NJ, isolated from Dongying oil sludge in Shandong province.</title>
        <authorList>
            <person name="Sun S."/>
            <person name="Zhang Z."/>
        </authorList>
    </citation>
    <scope>NUCLEOTIDE SEQUENCE [LARGE SCALE GENOMIC DNA]</scope>
    <source>
        <strain evidence="2 3">SS-21NJ</strain>
    </source>
</reference>
<protein>
    <recommendedName>
        <fullName evidence="4">MAPEG family protein</fullName>
    </recommendedName>
</protein>
<evidence type="ECO:0000256" key="1">
    <source>
        <dbReference type="SAM" id="Phobius"/>
    </source>
</evidence>
<organism evidence="2 3">
    <name type="scientific">Tsuneonella flava</name>
    <dbReference type="NCBI Taxonomy" id="2055955"/>
    <lineage>
        <taxon>Bacteria</taxon>
        <taxon>Pseudomonadati</taxon>
        <taxon>Pseudomonadota</taxon>
        <taxon>Alphaproteobacteria</taxon>
        <taxon>Sphingomonadales</taxon>
        <taxon>Erythrobacteraceae</taxon>
        <taxon>Tsuneonella</taxon>
    </lineage>
</organism>